<sequence length="229" mass="25941">MKKIFNLLLCFFPFITLNAQINELGVFIGGSNFVGDVGSTTYINPQKLTLGVLYKWNKSPRHSYRLSYMQSTITGNDLDSDETGRSQRGYRFDNDVKEFSAGLEFNFFDFNLHDYHTKVTPYIYSGVSFFIYDGLYRYIDTPNVTHKINSNSFAIPMTLGVKSNVFPNLVLGAEVGARYTFTDNIDGSNPSTSNTSIKKFGNLNNNDWYVFSGITVTYTFGQKPCYCAQ</sequence>
<organism evidence="3 4">
    <name type="scientific">Flavobacterium endoglycinae</name>
    <dbReference type="NCBI Taxonomy" id="2816357"/>
    <lineage>
        <taxon>Bacteria</taxon>
        <taxon>Pseudomonadati</taxon>
        <taxon>Bacteroidota</taxon>
        <taxon>Flavobacteriia</taxon>
        <taxon>Flavobacteriales</taxon>
        <taxon>Flavobacteriaceae</taxon>
        <taxon>Flavobacterium</taxon>
    </lineage>
</organism>
<accession>A0ABX7QJ16</accession>
<dbReference type="Pfam" id="PF19573">
    <property type="entry name" value="DUF6089"/>
    <property type="match status" value="1"/>
</dbReference>
<keyword evidence="4" id="KW-1185">Reference proteome</keyword>
<evidence type="ECO:0000313" key="3">
    <source>
        <dbReference type="EMBL" id="QSW90573.1"/>
    </source>
</evidence>
<protein>
    <recommendedName>
        <fullName evidence="2">DUF6089 domain-containing protein</fullName>
    </recommendedName>
</protein>
<dbReference type="EMBL" id="CP071448">
    <property type="protein sequence ID" value="QSW90573.1"/>
    <property type="molecule type" value="Genomic_DNA"/>
</dbReference>
<evidence type="ECO:0000313" key="4">
    <source>
        <dbReference type="Proteomes" id="UP000663440"/>
    </source>
</evidence>
<evidence type="ECO:0000259" key="2">
    <source>
        <dbReference type="Pfam" id="PF19573"/>
    </source>
</evidence>
<feature type="signal peptide" evidence="1">
    <location>
        <begin position="1"/>
        <end position="19"/>
    </location>
</feature>
<gene>
    <name evidence="3" type="ORF">J0383_07120</name>
</gene>
<reference evidence="3 4" key="1">
    <citation type="submission" date="2021-03" db="EMBL/GenBank/DDBJ databases">
        <title>Flavobacterium kribbensis sp. nov, an endophytic bacteria, isolated from soybean.</title>
        <authorList>
            <person name="Lee J."/>
            <person name="Seo J."/>
        </authorList>
    </citation>
    <scope>NUCLEOTIDE SEQUENCE [LARGE SCALE GENOMIC DNA]</scope>
    <source>
        <strain evidence="3 4">BB8</strain>
    </source>
</reference>
<dbReference type="RefSeq" id="WP_207297725.1">
    <property type="nucleotide sequence ID" value="NZ_CP071448.1"/>
</dbReference>
<feature type="chain" id="PRO_5046366127" description="DUF6089 domain-containing protein" evidence="1">
    <location>
        <begin position="20"/>
        <end position="229"/>
    </location>
</feature>
<dbReference type="InterPro" id="IPR011250">
    <property type="entry name" value="OMP/PagP_B-barrel"/>
</dbReference>
<keyword evidence="1" id="KW-0732">Signal</keyword>
<evidence type="ECO:0000256" key="1">
    <source>
        <dbReference type="SAM" id="SignalP"/>
    </source>
</evidence>
<dbReference type="InterPro" id="IPR045743">
    <property type="entry name" value="DUF6089"/>
</dbReference>
<dbReference type="Proteomes" id="UP000663440">
    <property type="component" value="Chromosome"/>
</dbReference>
<dbReference type="SUPFAM" id="SSF56925">
    <property type="entry name" value="OMPA-like"/>
    <property type="match status" value="1"/>
</dbReference>
<feature type="domain" description="DUF6089" evidence="2">
    <location>
        <begin position="2"/>
        <end position="229"/>
    </location>
</feature>
<proteinExistence type="predicted"/>
<name>A0ABX7QJ16_9FLAO</name>